<dbReference type="InterPro" id="IPR001173">
    <property type="entry name" value="Glyco_trans_2-like"/>
</dbReference>
<dbReference type="Proteomes" id="UP000379480">
    <property type="component" value="Unassembled WGS sequence"/>
</dbReference>
<accession>A0A5E7AAR4</accession>
<keyword evidence="1" id="KW-0472">Membrane</keyword>
<dbReference type="OrthoDB" id="8742915at2"/>
<protein>
    <recommendedName>
        <fullName evidence="2">Glycosyltransferase 2-like domain-containing protein</fullName>
    </recommendedName>
</protein>
<evidence type="ECO:0000313" key="3">
    <source>
        <dbReference type="EMBL" id="VVN76268.1"/>
    </source>
</evidence>
<dbReference type="SUPFAM" id="SSF53448">
    <property type="entry name" value="Nucleotide-diphospho-sugar transferases"/>
    <property type="match status" value="1"/>
</dbReference>
<sequence>MTQSAADQPLVSIIIASYNHCAFIEASITSVLTQTYPNIELLVVDDGSTDGSVERIQRLQQLHGFSFLAQENQGLSRTLNETIARARGNLIAPFGSDDVMLPARIALQVAYLRDRPEVGICAGNIQEIDAEGYPLGKFRDLPRRRLDFEDVFLDRKTGAPAPTLLFRREALEKVGGFDPQIRLEDLLIQLKITRAGYSIDVLNEVLAHYRVHGSNTYKNHRFMTDNVLRTYAQFSDHPAYAQVCTNFRNSMLLKCARRDKKLARELLAQLPFRTWNAKTLRGLWRLALPHNDK</sequence>
<gene>
    <name evidence="3" type="ORF">PS723_00742</name>
</gene>
<dbReference type="Pfam" id="PF00535">
    <property type="entry name" value="Glycos_transf_2"/>
    <property type="match status" value="1"/>
</dbReference>
<name>A0A5E7AAR4_PSEFL</name>
<dbReference type="AlphaFoldDB" id="A0A5E7AAR4"/>
<dbReference type="PANTHER" id="PTHR43685:SF2">
    <property type="entry name" value="GLYCOSYLTRANSFERASE 2-LIKE DOMAIN-CONTAINING PROTEIN"/>
    <property type="match status" value="1"/>
</dbReference>
<dbReference type="InterPro" id="IPR050834">
    <property type="entry name" value="Glycosyltransf_2"/>
</dbReference>
<keyword evidence="1" id="KW-0997">Cell inner membrane</keyword>
<dbReference type="InterPro" id="IPR029044">
    <property type="entry name" value="Nucleotide-diphossugar_trans"/>
</dbReference>
<dbReference type="PANTHER" id="PTHR43685">
    <property type="entry name" value="GLYCOSYLTRANSFERASE"/>
    <property type="match status" value="1"/>
</dbReference>
<evidence type="ECO:0000256" key="1">
    <source>
        <dbReference type="ARBA" id="ARBA00022519"/>
    </source>
</evidence>
<keyword evidence="1" id="KW-1003">Cell membrane</keyword>
<dbReference type="Gene3D" id="3.90.550.10">
    <property type="entry name" value="Spore Coat Polysaccharide Biosynthesis Protein SpsA, Chain A"/>
    <property type="match status" value="1"/>
</dbReference>
<reference evidence="3 4" key="1">
    <citation type="submission" date="2019-09" db="EMBL/GenBank/DDBJ databases">
        <authorList>
            <person name="Chandra G."/>
            <person name="Truman W A."/>
        </authorList>
    </citation>
    <scope>NUCLEOTIDE SEQUENCE [LARGE SCALE GENOMIC DNA]</scope>
    <source>
        <strain evidence="3">PS723</strain>
    </source>
</reference>
<proteinExistence type="predicted"/>
<dbReference type="EMBL" id="CABVHY010000003">
    <property type="protein sequence ID" value="VVN76268.1"/>
    <property type="molecule type" value="Genomic_DNA"/>
</dbReference>
<evidence type="ECO:0000259" key="2">
    <source>
        <dbReference type="Pfam" id="PF00535"/>
    </source>
</evidence>
<dbReference type="RefSeq" id="WP_150802333.1">
    <property type="nucleotide sequence ID" value="NZ_CABVHY010000003.1"/>
</dbReference>
<organism evidence="3 4">
    <name type="scientific">Pseudomonas fluorescens</name>
    <dbReference type="NCBI Taxonomy" id="294"/>
    <lineage>
        <taxon>Bacteria</taxon>
        <taxon>Pseudomonadati</taxon>
        <taxon>Pseudomonadota</taxon>
        <taxon>Gammaproteobacteria</taxon>
        <taxon>Pseudomonadales</taxon>
        <taxon>Pseudomonadaceae</taxon>
        <taxon>Pseudomonas</taxon>
    </lineage>
</organism>
<evidence type="ECO:0000313" key="4">
    <source>
        <dbReference type="Proteomes" id="UP000379480"/>
    </source>
</evidence>
<feature type="domain" description="Glycosyltransferase 2-like" evidence="2">
    <location>
        <begin position="12"/>
        <end position="174"/>
    </location>
</feature>